<sequence length="103" mass="11590">MSPFLLGNAVCFCIRNWRMVFERGVAGCHSHKPPTDQHNMYWIITNSPQPLCEGKDLGHIKEENHTASPESKVWQGVGISFPKKKTVPVKPPNTLCLCSSTWL</sequence>
<gene>
    <name evidence="1" type="ORF">AMECASPLE_031501</name>
</gene>
<proteinExistence type="predicted"/>
<accession>A0ABV0ZFS4</accession>
<comment type="caution">
    <text evidence="1">The sequence shown here is derived from an EMBL/GenBank/DDBJ whole genome shotgun (WGS) entry which is preliminary data.</text>
</comment>
<dbReference type="Proteomes" id="UP001469553">
    <property type="component" value="Unassembled WGS sequence"/>
</dbReference>
<keyword evidence="2" id="KW-1185">Reference proteome</keyword>
<reference evidence="1 2" key="1">
    <citation type="submission" date="2021-06" db="EMBL/GenBank/DDBJ databases">
        <authorList>
            <person name="Palmer J.M."/>
        </authorList>
    </citation>
    <scope>NUCLEOTIDE SEQUENCE [LARGE SCALE GENOMIC DNA]</scope>
    <source>
        <strain evidence="1 2">AS_MEX2019</strain>
        <tissue evidence="1">Muscle</tissue>
    </source>
</reference>
<organism evidence="1 2">
    <name type="scientific">Ameca splendens</name>
    <dbReference type="NCBI Taxonomy" id="208324"/>
    <lineage>
        <taxon>Eukaryota</taxon>
        <taxon>Metazoa</taxon>
        <taxon>Chordata</taxon>
        <taxon>Craniata</taxon>
        <taxon>Vertebrata</taxon>
        <taxon>Euteleostomi</taxon>
        <taxon>Actinopterygii</taxon>
        <taxon>Neopterygii</taxon>
        <taxon>Teleostei</taxon>
        <taxon>Neoteleostei</taxon>
        <taxon>Acanthomorphata</taxon>
        <taxon>Ovalentaria</taxon>
        <taxon>Atherinomorphae</taxon>
        <taxon>Cyprinodontiformes</taxon>
        <taxon>Goodeidae</taxon>
        <taxon>Ameca</taxon>
    </lineage>
</organism>
<dbReference type="EMBL" id="JAHRIP010060355">
    <property type="protein sequence ID" value="MEQ2304836.1"/>
    <property type="molecule type" value="Genomic_DNA"/>
</dbReference>
<protein>
    <submittedName>
        <fullName evidence="1">Uncharacterized protein</fullName>
    </submittedName>
</protein>
<name>A0ABV0ZFS4_9TELE</name>
<evidence type="ECO:0000313" key="2">
    <source>
        <dbReference type="Proteomes" id="UP001469553"/>
    </source>
</evidence>
<evidence type="ECO:0000313" key="1">
    <source>
        <dbReference type="EMBL" id="MEQ2304836.1"/>
    </source>
</evidence>